<reference evidence="1" key="1">
    <citation type="journal article" date="2020" name="G3 (Bethesda)">
        <title>High-Quality Assemblies for Three Invasive Social Wasps from the &lt;i&gt;Vespula&lt;/i&gt; Genus.</title>
        <authorList>
            <person name="Harrop T.W.R."/>
            <person name="Guhlin J."/>
            <person name="McLaughlin G.M."/>
            <person name="Permina E."/>
            <person name="Stockwell P."/>
            <person name="Gilligan J."/>
            <person name="Le Lec M.F."/>
            <person name="Gruber M.A.M."/>
            <person name="Quinn O."/>
            <person name="Lovegrove M."/>
            <person name="Duncan E.J."/>
            <person name="Remnant E.J."/>
            <person name="Van Eeckhoven J."/>
            <person name="Graham B."/>
            <person name="Knapp R.A."/>
            <person name="Langford K.W."/>
            <person name="Kronenberg Z."/>
            <person name="Press M.O."/>
            <person name="Eacker S.M."/>
            <person name="Wilson-Rankin E.E."/>
            <person name="Purcell J."/>
            <person name="Lester P.J."/>
            <person name="Dearden P.K."/>
        </authorList>
    </citation>
    <scope>NUCLEOTIDE SEQUENCE</scope>
    <source>
        <strain evidence="1">Volc-1</strain>
    </source>
</reference>
<dbReference type="EMBL" id="JACSDY010000016">
    <property type="protein sequence ID" value="KAF7404487.1"/>
    <property type="molecule type" value="Genomic_DNA"/>
</dbReference>
<dbReference type="Proteomes" id="UP000600918">
    <property type="component" value="Unassembled WGS sequence"/>
</dbReference>
<accession>A0A834KEL6</accession>
<comment type="caution">
    <text evidence="1">The sequence shown here is derived from an EMBL/GenBank/DDBJ whole genome shotgun (WGS) entry which is preliminary data.</text>
</comment>
<evidence type="ECO:0000313" key="2">
    <source>
        <dbReference type="Proteomes" id="UP000600918"/>
    </source>
</evidence>
<proteinExistence type="predicted"/>
<sequence>MNEYGFTILICSVPKSRMWAWIHIKFCLLSSSTCLRLTSLYGKASTSCDNRTQASYMTRLMTILYFLMILPLRPRTLKHKESRRKTEVLSGILEQKVLEMKK</sequence>
<dbReference type="AlphaFoldDB" id="A0A834KEL6"/>
<protein>
    <submittedName>
        <fullName evidence="1">Uncharacterized protein</fullName>
    </submittedName>
</protein>
<organism evidence="1 2">
    <name type="scientific">Vespula pensylvanica</name>
    <name type="common">Western yellow jacket</name>
    <name type="synonym">Wasp</name>
    <dbReference type="NCBI Taxonomy" id="30213"/>
    <lineage>
        <taxon>Eukaryota</taxon>
        <taxon>Metazoa</taxon>
        <taxon>Ecdysozoa</taxon>
        <taxon>Arthropoda</taxon>
        <taxon>Hexapoda</taxon>
        <taxon>Insecta</taxon>
        <taxon>Pterygota</taxon>
        <taxon>Neoptera</taxon>
        <taxon>Endopterygota</taxon>
        <taxon>Hymenoptera</taxon>
        <taxon>Apocrita</taxon>
        <taxon>Aculeata</taxon>
        <taxon>Vespoidea</taxon>
        <taxon>Vespidae</taxon>
        <taxon>Vespinae</taxon>
        <taxon>Vespula</taxon>
    </lineage>
</organism>
<gene>
    <name evidence="1" type="ORF">H0235_015181</name>
</gene>
<name>A0A834KEL6_VESPE</name>
<evidence type="ECO:0000313" key="1">
    <source>
        <dbReference type="EMBL" id="KAF7404487.1"/>
    </source>
</evidence>
<keyword evidence="2" id="KW-1185">Reference proteome</keyword>